<name>A0A8E0RPH1_9TREM</name>
<dbReference type="Proteomes" id="UP000728185">
    <property type="component" value="Unassembled WGS sequence"/>
</dbReference>
<protein>
    <submittedName>
        <fullName evidence="2">Docking protein 3</fullName>
    </submittedName>
</protein>
<dbReference type="AlphaFoldDB" id="A0A8E0RPH1"/>
<feature type="non-terminal residue" evidence="2">
    <location>
        <position position="1"/>
    </location>
</feature>
<feature type="compositionally biased region" description="Polar residues" evidence="1">
    <location>
        <begin position="306"/>
        <end position="335"/>
    </location>
</feature>
<evidence type="ECO:0000256" key="1">
    <source>
        <dbReference type="SAM" id="MobiDB-lite"/>
    </source>
</evidence>
<feature type="compositionally biased region" description="Polar residues" evidence="1">
    <location>
        <begin position="260"/>
        <end position="278"/>
    </location>
</feature>
<keyword evidence="3" id="KW-1185">Reference proteome</keyword>
<feature type="compositionally biased region" description="Polar residues" evidence="1">
    <location>
        <begin position="173"/>
        <end position="183"/>
    </location>
</feature>
<feature type="compositionally biased region" description="Polar residues" evidence="1">
    <location>
        <begin position="573"/>
        <end position="589"/>
    </location>
</feature>
<comment type="caution">
    <text evidence="2">The sequence shown here is derived from an EMBL/GenBank/DDBJ whole genome shotgun (WGS) entry which is preliminary data.</text>
</comment>
<sequence>RNLFYRFGAANGVLRVDAGRRCSTGDGRFFFRCSPPNGQPVDMLVTQIRQLALEAKQRLKRTQLASSNLELSDRTQPRNNLTNSTDALGDSGTSDADKEHQFAGTLPRARSKRGKPALHPPLDRPIKANGYGELCAPKATPEPSDDPEAPKSDTGQEEGEIVRATPVKATKSPADSPTGTANLYDNLPRPPRKGARLPGAVNVLPLPVRAKAKEFNGPATRDHSHDSRFSRNPRLNNGAVSESNENETPAITPRPASIPRVQQSTNSGSQKHNSTSSVGKYDPTPHADADNDAPPPGPAPAPPIVTSVSGKSVQSEAKSLSQVQENNNAKIPESASSDRPKQQGSVELVKPSPNSATPSVKWKTSNPTPSNVARHIQSDEHGSSVVKPNSTNPTTKQDGSTTTGTQMNNLSPTVVMRVPPFTSPKSTNSVTPHSISTPGRCASIYVCCGHVNEWTFVVPDYWIDQAQLWVVLPYCSGFVAEITLLVLRMGSIVVKKQTKRYREMKFLGLHTYFLFYCLHFKASPSESSRPNHTDPYPVPLSRMLNPKISSASVYLRGPHPSTVKKEPVHSAQAHINPTPSVSSMVNRINSAEWHPPSSTSASSSAATTSPTNSSRVIQKIEPITRNSSLTQSKVSGTMKTKNETDDPKNYLSELDSVIKELCEANEAAVQATREAARRRHQLGWPSARNETAITSNGRQVTNT</sequence>
<feature type="compositionally biased region" description="Polar residues" evidence="1">
    <location>
        <begin position="624"/>
        <end position="639"/>
    </location>
</feature>
<feature type="compositionally biased region" description="Low complexity" evidence="1">
    <location>
        <begin position="595"/>
        <end position="614"/>
    </location>
</feature>
<feature type="compositionally biased region" description="Polar residues" evidence="1">
    <location>
        <begin position="233"/>
        <end position="249"/>
    </location>
</feature>
<accession>A0A8E0RPH1</accession>
<dbReference type="Gene3D" id="2.30.29.30">
    <property type="entry name" value="Pleckstrin-homology domain (PH domain)/Phosphotyrosine-binding domain (PTB)"/>
    <property type="match status" value="1"/>
</dbReference>
<feature type="compositionally biased region" description="Low complexity" evidence="1">
    <location>
        <begin position="394"/>
        <end position="406"/>
    </location>
</feature>
<evidence type="ECO:0000313" key="3">
    <source>
        <dbReference type="Proteomes" id="UP000728185"/>
    </source>
</evidence>
<proteinExistence type="predicted"/>
<dbReference type="InterPro" id="IPR011993">
    <property type="entry name" value="PH-like_dom_sf"/>
</dbReference>
<feature type="compositionally biased region" description="Basic and acidic residues" evidence="1">
    <location>
        <begin position="220"/>
        <end position="229"/>
    </location>
</feature>
<gene>
    <name evidence="2" type="ORF">FBUS_00578</name>
</gene>
<feature type="compositionally biased region" description="Pro residues" evidence="1">
    <location>
        <begin position="293"/>
        <end position="303"/>
    </location>
</feature>
<dbReference type="EMBL" id="LUCM01011081">
    <property type="protein sequence ID" value="KAA0184468.1"/>
    <property type="molecule type" value="Genomic_DNA"/>
</dbReference>
<feature type="compositionally biased region" description="Polar residues" evidence="1">
    <location>
        <begin position="352"/>
        <end position="371"/>
    </location>
</feature>
<dbReference type="SUPFAM" id="SSF50729">
    <property type="entry name" value="PH domain-like"/>
    <property type="match status" value="1"/>
</dbReference>
<dbReference type="OrthoDB" id="6243387at2759"/>
<evidence type="ECO:0000313" key="2">
    <source>
        <dbReference type="EMBL" id="KAA0184468.1"/>
    </source>
</evidence>
<reference evidence="2" key="1">
    <citation type="submission" date="2019-05" db="EMBL/GenBank/DDBJ databases">
        <title>Annotation for the trematode Fasciolopsis buski.</title>
        <authorList>
            <person name="Choi Y.-J."/>
        </authorList>
    </citation>
    <scope>NUCLEOTIDE SEQUENCE</scope>
    <source>
        <strain evidence="2">HT</strain>
        <tissue evidence="2">Whole worm</tissue>
    </source>
</reference>
<feature type="region of interest" description="Disordered" evidence="1">
    <location>
        <begin position="65"/>
        <end position="411"/>
    </location>
</feature>
<organism evidence="2 3">
    <name type="scientific">Fasciolopsis buskii</name>
    <dbReference type="NCBI Taxonomy" id="27845"/>
    <lineage>
        <taxon>Eukaryota</taxon>
        <taxon>Metazoa</taxon>
        <taxon>Spiralia</taxon>
        <taxon>Lophotrochozoa</taxon>
        <taxon>Platyhelminthes</taxon>
        <taxon>Trematoda</taxon>
        <taxon>Digenea</taxon>
        <taxon>Plagiorchiida</taxon>
        <taxon>Echinostomata</taxon>
        <taxon>Echinostomatoidea</taxon>
        <taxon>Fasciolidae</taxon>
        <taxon>Fasciolopsis</taxon>
    </lineage>
</organism>
<feature type="region of interest" description="Disordered" evidence="1">
    <location>
        <begin position="555"/>
        <end position="648"/>
    </location>
</feature>
<feature type="compositionally biased region" description="Polar residues" evidence="1">
    <location>
        <begin position="77"/>
        <end position="94"/>
    </location>
</feature>